<proteinExistence type="inferred from homology"/>
<evidence type="ECO:0000313" key="10">
    <source>
        <dbReference type="EMBL" id="MCR6098060.1"/>
    </source>
</evidence>
<dbReference type="Proteomes" id="UP001057753">
    <property type="component" value="Unassembled WGS sequence"/>
</dbReference>
<dbReference type="InterPro" id="IPR020904">
    <property type="entry name" value="Sc_DH/Rdtase_CS"/>
</dbReference>
<dbReference type="PRINTS" id="PR01397">
    <property type="entry name" value="DHBDHDRGNASE"/>
</dbReference>
<evidence type="ECO:0000256" key="6">
    <source>
        <dbReference type="ARBA" id="ARBA00066334"/>
    </source>
</evidence>
<dbReference type="GO" id="GO:0019290">
    <property type="term" value="P:siderophore biosynthetic process"/>
    <property type="evidence" value="ECO:0007669"/>
    <property type="project" value="InterPro"/>
</dbReference>
<dbReference type="SUPFAM" id="SSF51735">
    <property type="entry name" value="NAD(P)-binding Rossmann-fold domains"/>
    <property type="match status" value="1"/>
</dbReference>
<reference evidence="10" key="1">
    <citation type="submission" date="2020-06" db="EMBL/GenBank/DDBJ databases">
        <title>Insight into the genomes of haloalkaliphilic bacilli from Kenyan soda lakes.</title>
        <authorList>
            <person name="Mwirichia R."/>
            <person name="Villamizar G.C."/>
            <person name="Poehlein A."/>
            <person name="Mugweru J."/>
            <person name="Kipnyargis A."/>
            <person name="Kiplimo D."/>
            <person name="Orwa P."/>
            <person name="Daniel R."/>
        </authorList>
    </citation>
    <scope>NUCLEOTIDE SEQUENCE</scope>
    <source>
        <strain evidence="10">B1096_S55</strain>
    </source>
</reference>
<evidence type="ECO:0000256" key="3">
    <source>
        <dbReference type="ARBA" id="ARBA00023002"/>
    </source>
</evidence>
<dbReference type="EC" id="1.3.1.28" evidence="6 8"/>
<evidence type="ECO:0000256" key="9">
    <source>
        <dbReference type="RuleBase" id="RU000363"/>
    </source>
</evidence>
<dbReference type="RefSeq" id="WP_257822439.1">
    <property type="nucleotide sequence ID" value="NZ_JABXYM010000001.1"/>
</dbReference>
<dbReference type="EMBL" id="JABXYM010000001">
    <property type="protein sequence ID" value="MCR6098060.1"/>
    <property type="molecule type" value="Genomic_DNA"/>
</dbReference>
<evidence type="ECO:0000256" key="5">
    <source>
        <dbReference type="ARBA" id="ARBA00052874"/>
    </source>
</evidence>
<protein>
    <recommendedName>
        <fullName evidence="7 8">2,3-dihydro-2,3-dihydroxybenzoate dehydrogenase</fullName>
        <ecNumber evidence="6 8">1.3.1.28</ecNumber>
    </recommendedName>
</protein>
<accession>A0A9Q4B4N0</accession>
<organism evidence="10 11">
    <name type="scientific">Salipaludibacillus agaradhaerens</name>
    <name type="common">Bacillus agaradhaerens</name>
    <dbReference type="NCBI Taxonomy" id="76935"/>
    <lineage>
        <taxon>Bacteria</taxon>
        <taxon>Bacillati</taxon>
        <taxon>Bacillota</taxon>
        <taxon>Bacilli</taxon>
        <taxon>Bacillales</taxon>
        <taxon>Bacillaceae</taxon>
    </lineage>
</organism>
<keyword evidence="4" id="KW-0520">NAD</keyword>
<dbReference type="InterPro" id="IPR003560">
    <property type="entry name" value="DHB_DH"/>
</dbReference>
<dbReference type="PANTHER" id="PTHR43669:SF8">
    <property type="entry name" value="SHORT-CHAIN TYPE DEHYDROGENASE_REDUCTASE-RELATED"/>
    <property type="match status" value="1"/>
</dbReference>
<comment type="similarity">
    <text evidence="2 9">Belongs to the short-chain dehydrogenases/reductases (SDR) family.</text>
</comment>
<sequence length="261" mass="28090">MTYEGLAGKVAVVTGGAQGIGAAIVRALVNQGATVAAVDCNETFVEKPPQSLAENEETVHRFKCDVTEKESVDHLIQTIETTVGPIDILVNVAGILKIGAIHELSTEDWHATFATNTTALFYISQAISRFMITRQDGVIVTVGSNAAYIPRMNMSAYAASKAAATMFSKCLGLELAQHNIRCNSVSPGSTDTPMQRNMWKDDNGGQRVINGNEQEYRTGIPLKRIAEPTDIADAVLFLVSEKSRHITMHDIRIDGGATLGV</sequence>
<dbReference type="AlphaFoldDB" id="A0A9Q4B4N0"/>
<evidence type="ECO:0000313" key="11">
    <source>
        <dbReference type="Proteomes" id="UP001057753"/>
    </source>
</evidence>
<keyword evidence="11" id="KW-1185">Reference proteome</keyword>
<comment type="caution">
    <text evidence="10">The sequence shown here is derived from an EMBL/GenBank/DDBJ whole genome shotgun (WGS) entry which is preliminary data.</text>
</comment>
<dbReference type="InterPro" id="IPR002347">
    <property type="entry name" value="SDR_fam"/>
</dbReference>
<evidence type="ECO:0000256" key="1">
    <source>
        <dbReference type="ARBA" id="ARBA00004924"/>
    </source>
</evidence>
<dbReference type="Gene3D" id="3.40.50.720">
    <property type="entry name" value="NAD(P)-binding Rossmann-like Domain"/>
    <property type="match status" value="1"/>
</dbReference>
<evidence type="ECO:0000256" key="4">
    <source>
        <dbReference type="ARBA" id="ARBA00023027"/>
    </source>
</evidence>
<dbReference type="PROSITE" id="PS00061">
    <property type="entry name" value="ADH_SHORT"/>
    <property type="match status" value="1"/>
</dbReference>
<comment type="catalytic activity">
    <reaction evidence="5">
        <text>(2S,3S)-2,3-dihydroxy-2,3-dihydrobenzoate + NAD(+) = 2,3-dihydroxybenzoate + NADH + H(+)</text>
        <dbReference type="Rhea" id="RHEA:23824"/>
        <dbReference type="ChEBI" id="CHEBI:15378"/>
        <dbReference type="ChEBI" id="CHEBI:36654"/>
        <dbReference type="ChEBI" id="CHEBI:57540"/>
        <dbReference type="ChEBI" id="CHEBI:57945"/>
        <dbReference type="ChEBI" id="CHEBI:58764"/>
        <dbReference type="EC" id="1.3.1.28"/>
    </reaction>
</comment>
<evidence type="ECO:0000256" key="8">
    <source>
        <dbReference type="NCBIfam" id="TIGR04316"/>
    </source>
</evidence>
<evidence type="ECO:0000256" key="2">
    <source>
        <dbReference type="ARBA" id="ARBA00006484"/>
    </source>
</evidence>
<name>A0A9Q4B4N0_SALAG</name>
<evidence type="ECO:0000256" key="7">
    <source>
        <dbReference type="ARBA" id="ARBA00067530"/>
    </source>
</evidence>
<dbReference type="GO" id="GO:0008667">
    <property type="term" value="F:2,3-dihydro-2,3-dihydroxybenzoate dehydrogenase activity"/>
    <property type="evidence" value="ECO:0007669"/>
    <property type="project" value="UniProtKB-UniRule"/>
</dbReference>
<dbReference type="Pfam" id="PF00106">
    <property type="entry name" value="adh_short"/>
    <property type="match status" value="1"/>
</dbReference>
<dbReference type="PRINTS" id="PR00080">
    <property type="entry name" value="SDRFAMILY"/>
</dbReference>
<dbReference type="InterPro" id="IPR036291">
    <property type="entry name" value="NAD(P)-bd_dom_sf"/>
</dbReference>
<gene>
    <name evidence="10" type="ORF">HXA33_16090</name>
</gene>
<dbReference type="FunFam" id="3.40.50.720:FF:000160">
    <property type="entry name" value="2,3-dihydro-2,3-dihydroxybenzoate dehydrogenase"/>
    <property type="match status" value="1"/>
</dbReference>
<dbReference type="NCBIfam" id="NF006074">
    <property type="entry name" value="PRK08220.1"/>
    <property type="match status" value="1"/>
</dbReference>
<dbReference type="NCBIfam" id="TIGR04316">
    <property type="entry name" value="dhbA_paeA"/>
    <property type="match status" value="1"/>
</dbReference>
<comment type="pathway">
    <text evidence="1">Siderophore biosynthesis.</text>
</comment>
<keyword evidence="3 10" id="KW-0560">Oxidoreductase</keyword>
<dbReference type="PANTHER" id="PTHR43669">
    <property type="entry name" value="5-KETO-D-GLUCONATE 5-REDUCTASE"/>
    <property type="match status" value="1"/>
</dbReference>